<dbReference type="AlphaFoldDB" id="A0A2S5A5S3"/>
<dbReference type="EMBL" id="PQVF01000003">
    <property type="protein sequence ID" value="POY37876.1"/>
    <property type="molecule type" value="Genomic_DNA"/>
</dbReference>
<reference evidence="5 6" key="1">
    <citation type="submission" date="2018-01" db="EMBL/GenBank/DDBJ databases">
        <authorList>
            <person name="Gaut B.S."/>
            <person name="Morton B.R."/>
            <person name="Clegg M.T."/>
            <person name="Duvall M.R."/>
        </authorList>
    </citation>
    <scope>NUCLEOTIDE SEQUENCE [LARGE SCALE GENOMIC DNA]</scope>
    <source>
        <strain evidence="5 6">HR-AV</strain>
    </source>
</reference>
<keyword evidence="6" id="KW-1185">Reference proteome</keyword>
<dbReference type="OrthoDB" id="659569at2"/>
<keyword evidence="1" id="KW-0805">Transcription regulation</keyword>
<evidence type="ECO:0000259" key="4">
    <source>
        <dbReference type="Pfam" id="PF04542"/>
    </source>
</evidence>
<keyword evidence="3" id="KW-0804">Transcription</keyword>
<dbReference type="Proteomes" id="UP000236893">
    <property type="component" value="Unassembled WGS sequence"/>
</dbReference>
<dbReference type="Gene3D" id="1.10.1740.10">
    <property type="match status" value="1"/>
</dbReference>
<dbReference type="RefSeq" id="WP_103788007.1">
    <property type="nucleotide sequence ID" value="NZ_PQVF01000003.1"/>
</dbReference>
<dbReference type="InterPro" id="IPR014284">
    <property type="entry name" value="RNA_pol_sigma-70_dom"/>
</dbReference>
<accession>A0A2S5A5S3</accession>
<dbReference type="InterPro" id="IPR007627">
    <property type="entry name" value="RNA_pol_sigma70_r2"/>
</dbReference>
<sequence length="153" mass="18413">MKVLEEVGLVSIPDSELLQIFKDGDRRAYEQIYKRYWGILYVYARKILSDEDDAQDIVQEVFTNLWYKGSELTISTSLSSYLYTSVRYKFFDLLDHRKLRTNYKEYLQQFIEDGEYITDNHLREREFAAVIEKEVARLPAKMREIFELSRNIR</sequence>
<dbReference type="PANTHER" id="PTHR43133">
    <property type="entry name" value="RNA POLYMERASE ECF-TYPE SIGMA FACTO"/>
    <property type="match status" value="1"/>
</dbReference>
<dbReference type="SUPFAM" id="SSF88946">
    <property type="entry name" value="Sigma2 domain of RNA polymerase sigma factors"/>
    <property type="match status" value="1"/>
</dbReference>
<dbReference type="NCBIfam" id="TIGR02937">
    <property type="entry name" value="sigma70-ECF"/>
    <property type="match status" value="1"/>
</dbReference>
<proteinExistence type="predicted"/>
<comment type="caution">
    <text evidence="5">The sequence shown here is derived from an EMBL/GenBank/DDBJ whole genome shotgun (WGS) entry which is preliminary data.</text>
</comment>
<evidence type="ECO:0000256" key="3">
    <source>
        <dbReference type="ARBA" id="ARBA00023163"/>
    </source>
</evidence>
<name>A0A2S5A5S3_9SPHI</name>
<gene>
    <name evidence="5" type="ORF">C3K47_04930</name>
</gene>
<dbReference type="Pfam" id="PF04542">
    <property type="entry name" value="Sigma70_r2"/>
    <property type="match status" value="1"/>
</dbReference>
<dbReference type="InterPro" id="IPR013325">
    <property type="entry name" value="RNA_pol_sigma_r2"/>
</dbReference>
<evidence type="ECO:0000256" key="1">
    <source>
        <dbReference type="ARBA" id="ARBA00023015"/>
    </source>
</evidence>
<dbReference type="InterPro" id="IPR039425">
    <property type="entry name" value="RNA_pol_sigma-70-like"/>
</dbReference>
<protein>
    <submittedName>
        <fullName evidence="5">RNA polymerase subunit sigma-70</fullName>
    </submittedName>
</protein>
<feature type="domain" description="RNA polymerase sigma-70 region 2" evidence="4">
    <location>
        <begin position="33"/>
        <end position="97"/>
    </location>
</feature>
<evidence type="ECO:0000313" key="5">
    <source>
        <dbReference type="EMBL" id="POY37876.1"/>
    </source>
</evidence>
<dbReference type="PANTHER" id="PTHR43133:SF46">
    <property type="entry name" value="RNA POLYMERASE SIGMA-70 FACTOR ECF SUBFAMILY"/>
    <property type="match status" value="1"/>
</dbReference>
<evidence type="ECO:0000256" key="2">
    <source>
        <dbReference type="ARBA" id="ARBA00023082"/>
    </source>
</evidence>
<evidence type="ECO:0000313" key="6">
    <source>
        <dbReference type="Proteomes" id="UP000236893"/>
    </source>
</evidence>
<organism evidence="5 6">
    <name type="scientific">Solitalea longa</name>
    <dbReference type="NCBI Taxonomy" id="2079460"/>
    <lineage>
        <taxon>Bacteria</taxon>
        <taxon>Pseudomonadati</taxon>
        <taxon>Bacteroidota</taxon>
        <taxon>Sphingobacteriia</taxon>
        <taxon>Sphingobacteriales</taxon>
        <taxon>Sphingobacteriaceae</taxon>
        <taxon>Solitalea</taxon>
    </lineage>
</organism>
<keyword evidence="2" id="KW-0731">Sigma factor</keyword>
<dbReference type="GO" id="GO:0006352">
    <property type="term" value="P:DNA-templated transcription initiation"/>
    <property type="evidence" value="ECO:0007669"/>
    <property type="project" value="InterPro"/>
</dbReference>
<dbReference type="GO" id="GO:0016987">
    <property type="term" value="F:sigma factor activity"/>
    <property type="evidence" value="ECO:0007669"/>
    <property type="project" value="UniProtKB-KW"/>
</dbReference>